<dbReference type="Proteomes" id="UP000807353">
    <property type="component" value="Unassembled WGS sequence"/>
</dbReference>
<dbReference type="OrthoDB" id="3365698at2759"/>
<evidence type="ECO:0000313" key="2">
    <source>
        <dbReference type="Proteomes" id="UP000807353"/>
    </source>
</evidence>
<organism evidence="1 2">
    <name type="scientific">Collybia nuda</name>
    <dbReference type="NCBI Taxonomy" id="64659"/>
    <lineage>
        <taxon>Eukaryota</taxon>
        <taxon>Fungi</taxon>
        <taxon>Dikarya</taxon>
        <taxon>Basidiomycota</taxon>
        <taxon>Agaricomycotina</taxon>
        <taxon>Agaricomycetes</taxon>
        <taxon>Agaricomycetidae</taxon>
        <taxon>Agaricales</taxon>
        <taxon>Tricholomatineae</taxon>
        <taxon>Clitocybaceae</taxon>
        <taxon>Collybia</taxon>
    </lineage>
</organism>
<evidence type="ECO:0008006" key="3">
    <source>
        <dbReference type="Google" id="ProtNLM"/>
    </source>
</evidence>
<evidence type="ECO:0000313" key="1">
    <source>
        <dbReference type="EMBL" id="KAF9457708.1"/>
    </source>
</evidence>
<dbReference type="EMBL" id="MU150361">
    <property type="protein sequence ID" value="KAF9457708.1"/>
    <property type="molecule type" value="Genomic_DNA"/>
</dbReference>
<protein>
    <recommendedName>
        <fullName evidence="3">F-box domain-containing protein</fullName>
    </recommendedName>
</protein>
<dbReference type="AlphaFoldDB" id="A0A9P5XVT3"/>
<name>A0A9P5XVT3_9AGAR</name>
<sequence length="491" mass="54983">MNSKHKGSLSILPLPLGVPSDAETLSARTQMRIAETELHKINIELVLILARRTQILAQLNRCHLIIAPYRRLPADLVKRIMLLYFYTSTGECFLTPKSYPPGGVQNPRLVITQICSTWRKIAFAEKGLWDLTVTPIRRDVELAAAWFKQSTGSKLRLTVKKSQIQFFKTTTQSFLPVSQKVIVPHSHRFSSLTLPIDESLWGSISSYSFENLENLTFRSDDLTINSWEEISKPIKAPLLRSVAINAQSGAIHCKILLQVPLHQLTDLKIHGKVTANDLIPVLTACASLEHCTIKNSQETEGGQKPQQRPGIPISLLHLQSFQLFFGSSASVFLPLLRTPNLSSFSTNVDVSSHIYFPFIQKLEKLRYIAIHKHQNAPPFVDGIFFKSIAVSKIVVIQGYTLYPSTLARIGAGELLPNLDHLDLKDTGVDLQLLYNALNTRWINAQARPGCISHIEQVIISDSDNREGSLTGLFEELRSKGTAVTFRYWGSI</sequence>
<reference evidence="1" key="1">
    <citation type="submission" date="2020-11" db="EMBL/GenBank/DDBJ databases">
        <authorList>
            <consortium name="DOE Joint Genome Institute"/>
            <person name="Ahrendt S."/>
            <person name="Riley R."/>
            <person name="Andreopoulos W."/>
            <person name="Labutti K."/>
            <person name="Pangilinan J."/>
            <person name="Ruiz-Duenas F.J."/>
            <person name="Barrasa J.M."/>
            <person name="Sanchez-Garcia M."/>
            <person name="Camarero S."/>
            <person name="Miyauchi S."/>
            <person name="Serrano A."/>
            <person name="Linde D."/>
            <person name="Babiker R."/>
            <person name="Drula E."/>
            <person name="Ayuso-Fernandez I."/>
            <person name="Pacheco R."/>
            <person name="Padilla G."/>
            <person name="Ferreira P."/>
            <person name="Barriuso J."/>
            <person name="Kellner H."/>
            <person name="Castanera R."/>
            <person name="Alfaro M."/>
            <person name="Ramirez L."/>
            <person name="Pisabarro A.G."/>
            <person name="Kuo A."/>
            <person name="Tritt A."/>
            <person name="Lipzen A."/>
            <person name="He G."/>
            <person name="Yan M."/>
            <person name="Ng V."/>
            <person name="Cullen D."/>
            <person name="Martin F."/>
            <person name="Rosso M.-N."/>
            <person name="Henrissat B."/>
            <person name="Hibbett D."/>
            <person name="Martinez A.T."/>
            <person name="Grigoriev I.V."/>
        </authorList>
    </citation>
    <scope>NUCLEOTIDE SEQUENCE</scope>
    <source>
        <strain evidence="1">CBS 247.69</strain>
    </source>
</reference>
<proteinExistence type="predicted"/>
<gene>
    <name evidence="1" type="ORF">BDZ94DRAFT_1313950</name>
</gene>
<accession>A0A9P5XVT3</accession>
<comment type="caution">
    <text evidence="1">The sequence shown here is derived from an EMBL/GenBank/DDBJ whole genome shotgun (WGS) entry which is preliminary data.</text>
</comment>
<keyword evidence="2" id="KW-1185">Reference proteome</keyword>